<reference evidence="3 5" key="1">
    <citation type="journal article" date="2008" name="Genome Biol.">
        <title>The genome sequence of the model ascomycete fungus Podospora anserina.</title>
        <authorList>
            <person name="Espagne E."/>
            <person name="Lespinet O."/>
            <person name="Malagnac F."/>
            <person name="Da Silva C."/>
            <person name="Jaillon O."/>
            <person name="Porcel B.M."/>
            <person name="Couloux A."/>
            <person name="Aury J.-M."/>
            <person name="Segurens B."/>
            <person name="Poulain J."/>
            <person name="Anthouard V."/>
            <person name="Grossetete S."/>
            <person name="Khalili H."/>
            <person name="Coppin E."/>
            <person name="Dequard-Chablat M."/>
            <person name="Picard M."/>
            <person name="Contamine V."/>
            <person name="Arnaise S."/>
            <person name="Bourdais A."/>
            <person name="Berteaux-Lecellier V."/>
            <person name="Gautheret D."/>
            <person name="de Vries R.P."/>
            <person name="Battaglia E."/>
            <person name="Coutinho P.M."/>
            <person name="Danchin E.G.J."/>
            <person name="Henrissat B."/>
            <person name="El Khoury R."/>
            <person name="Sainsard-Chanet A."/>
            <person name="Boivin A."/>
            <person name="Pinan-Lucarre B."/>
            <person name="Sellem C.H."/>
            <person name="Debuchy R."/>
            <person name="Wincker P."/>
            <person name="Weissenbach J."/>
            <person name="Silar P."/>
        </authorList>
    </citation>
    <scope>NUCLEOTIDE SEQUENCE [LARGE SCALE GENOMIC DNA]</scope>
    <source>
        <strain evidence="5">S / ATCC MYA-4624 / DSM 980 / FGSC 10383</strain>
        <strain evidence="3">S mat+</strain>
    </source>
</reference>
<dbReference type="GO" id="GO:0016491">
    <property type="term" value="F:oxidoreductase activity"/>
    <property type="evidence" value="ECO:0007669"/>
    <property type="project" value="InterPro"/>
</dbReference>
<dbReference type="AlphaFoldDB" id="B2B5J0"/>
<dbReference type="PANTHER" id="PTHR36151">
    <property type="entry name" value="BLR2777 PROTEIN"/>
    <property type="match status" value="1"/>
</dbReference>
<dbReference type="InParanoid" id="B2B5J0"/>
<evidence type="ECO:0000256" key="1">
    <source>
        <dbReference type="SAM" id="MobiDB-lite"/>
    </source>
</evidence>
<dbReference type="VEuPathDB" id="FungiDB:PODANS_2_4810"/>
<dbReference type="GeneID" id="6196030"/>
<feature type="domain" description="ER-bound oxygenase mpaB/mpaB'/Rubber oxygenase catalytic" evidence="2">
    <location>
        <begin position="97"/>
        <end position="330"/>
    </location>
</feature>
<dbReference type="RefSeq" id="XP_001911240.1">
    <property type="nucleotide sequence ID" value="XM_001911205.1"/>
</dbReference>
<feature type="region of interest" description="Disordered" evidence="1">
    <location>
        <begin position="21"/>
        <end position="52"/>
    </location>
</feature>
<dbReference type="PANTHER" id="PTHR36151:SF3">
    <property type="entry name" value="ER-BOUND OXYGENASE MPAB_MPAB'_RUBBER OXYGENASE CATALYTIC DOMAIN-CONTAINING PROTEIN"/>
    <property type="match status" value="1"/>
</dbReference>
<protein>
    <submittedName>
        <fullName evidence="3">Podospora anserina S mat+ genomic DNA chromosome 2, supercontig 2</fullName>
    </submittedName>
</protein>
<dbReference type="Pfam" id="PF09995">
    <property type="entry name" value="MPAB_Lcp_cat"/>
    <property type="match status" value="1"/>
</dbReference>
<evidence type="ECO:0000313" key="5">
    <source>
        <dbReference type="Proteomes" id="UP000001197"/>
    </source>
</evidence>
<reference evidence="5" key="3">
    <citation type="journal article" date="2014" name="Genetics">
        <title>Maintaining two mating types: Structure of the mating type locus and its role in heterokaryosis in Podospora anserina.</title>
        <authorList>
            <person name="Grognet P."/>
            <person name="Bidard F."/>
            <person name="Kuchly C."/>
            <person name="Tong L.C.H."/>
            <person name="Coppin E."/>
            <person name="Benkhali J.A."/>
            <person name="Couloux A."/>
            <person name="Wincker P."/>
            <person name="Debuchy R."/>
            <person name="Silar P."/>
        </authorList>
    </citation>
    <scope>GENOME REANNOTATION</scope>
    <source>
        <strain evidence="5">S / ATCC MYA-4624 / DSM 980 / FGSC 10383</strain>
    </source>
</reference>
<dbReference type="eggNOG" id="ENOG502SMRD">
    <property type="taxonomic scope" value="Eukaryota"/>
</dbReference>
<dbReference type="InterPro" id="IPR018713">
    <property type="entry name" value="MPAB/Lcp_cat_dom"/>
</dbReference>
<dbReference type="EMBL" id="FO904937">
    <property type="protein sequence ID" value="CDP25465.1"/>
    <property type="molecule type" value="Genomic_DNA"/>
</dbReference>
<reference evidence="3" key="2">
    <citation type="submission" date="2008-07" db="EMBL/GenBank/DDBJ databases">
        <authorList>
            <person name="Genoscope - CEA"/>
        </authorList>
    </citation>
    <scope>NUCLEOTIDE SEQUENCE</scope>
    <source>
        <strain evidence="3">S mat+</strain>
    </source>
</reference>
<dbReference type="HOGENOM" id="CLU_059206_3_1_1"/>
<reference evidence="4" key="4">
    <citation type="submission" date="2014-09" db="EMBL/GenBank/DDBJ databases">
        <title>Maintaining two mating types: Structure of the mating type locus and its role in heterokaryosis in Podospora anserina.</title>
        <authorList>
            <person name="Grognet P."/>
            <person name="Bidard F."/>
            <person name="Kuchly C."/>
            <person name="Chan Ho Tong L."/>
            <person name="Coppin E."/>
            <person name="Ait Benkhali J."/>
            <person name="Couloux A."/>
            <person name="Wincker P."/>
            <person name="Debuchy R."/>
            <person name="Silar P."/>
        </authorList>
    </citation>
    <scope>NUCLEOTIDE SEQUENCE</scope>
</reference>
<dbReference type="EMBL" id="CU640366">
    <property type="protein sequence ID" value="CAP73065.1"/>
    <property type="molecule type" value="Genomic_DNA"/>
</dbReference>
<evidence type="ECO:0000313" key="4">
    <source>
        <dbReference type="EMBL" id="CDP25465.1"/>
    </source>
</evidence>
<dbReference type="KEGG" id="pan:PODANSg8282"/>
<evidence type="ECO:0000259" key="2">
    <source>
        <dbReference type="Pfam" id="PF09995"/>
    </source>
</evidence>
<organism evidence="3">
    <name type="scientific">Podospora anserina (strain S / ATCC MYA-4624 / DSM 980 / FGSC 10383)</name>
    <name type="common">Pleurage anserina</name>
    <dbReference type="NCBI Taxonomy" id="515849"/>
    <lineage>
        <taxon>Eukaryota</taxon>
        <taxon>Fungi</taxon>
        <taxon>Dikarya</taxon>
        <taxon>Ascomycota</taxon>
        <taxon>Pezizomycotina</taxon>
        <taxon>Sordariomycetes</taxon>
        <taxon>Sordariomycetidae</taxon>
        <taxon>Sordariales</taxon>
        <taxon>Podosporaceae</taxon>
        <taxon>Podospora</taxon>
        <taxon>Podospora anserina</taxon>
    </lineage>
</organism>
<feature type="compositionally biased region" description="Polar residues" evidence="1">
    <location>
        <begin position="21"/>
        <end position="39"/>
    </location>
</feature>
<proteinExistence type="predicted"/>
<dbReference type="Proteomes" id="UP000001197">
    <property type="component" value="Chromosome 2"/>
</dbReference>
<evidence type="ECO:0000313" key="3">
    <source>
        <dbReference type="EMBL" id="CAP73065.1"/>
    </source>
</evidence>
<keyword evidence="5" id="KW-1185">Reference proteome</keyword>
<sequence>MMTLIQKGQTKKIHYLGSQAYQRSKNYSQPSENPLNDSTFPRKKRPSCSNTQSYIPRFSMSNTIPQNPPPPPPVNEKVPLLPTPTAEDHLKTSCGNLITWLGGPYAILLQIASPSIALGSCTHSRFRTHPISRFRRTAAFIIAVVHGTEEQRNLICNAIKKQRLSPPHLTCPIPANRSKDSHIHGPNYTANDPVLQKWTAATLFVAGQKTHELFSIERKPMSREEKEVLCQEFGRFATALDMPLEMWPGSLGEFERYFNEELQSLEIIEASKQVADVLLRGMELPWFLMWALPVMRVLMAGWLPERFRVAFGLPDPNGWAVWGAYWVVVRLIWGLNWLTPEGVRVLVESWMKRDMATAAEDIRVHGRWMI</sequence>
<gene>
    <name evidence="3" type="ORF">PODANS_2_4810</name>
</gene>
<accession>B2B5J0</accession>
<dbReference type="OrthoDB" id="4581785at2759"/>
<name>B2B5J0_PODAN</name>